<dbReference type="CDD" id="cd02440">
    <property type="entry name" value="AdoMet_MTases"/>
    <property type="match status" value="1"/>
</dbReference>
<dbReference type="InterPro" id="IPR029063">
    <property type="entry name" value="SAM-dependent_MTases_sf"/>
</dbReference>
<sequence>MVTDRIVVVTLDAHEVDDVTEAVVDLLGDGRGALVVAPADPAAARAASAAAHRTGADLAVPDPATGRLRRQAPTDAVLDDLHRDEAEPWDVDGRWYEQRKRDLVAALLPRRRFAHGLEVGCSTGALAAVLAARCERLTAIDGSEHALARARPRLAGVDHVELRTGDVPDDWPEGRFDLVVCSEVGYFLSPSALERFAERVVATRTPDGVVVLAHWRHEMRGWPLDGPAVHRRLTDLVAPAGLTVQAVYRDADVEMLLLGPPGSTPPPDA</sequence>
<name>A0ABP9PI19_9ACTN</name>
<proteinExistence type="predicted"/>
<dbReference type="InterPro" id="IPR008715">
    <property type="entry name" value="SAM-MeTfrase_NodS-like"/>
</dbReference>
<comment type="caution">
    <text evidence="1">The sequence shown here is derived from an EMBL/GenBank/DDBJ whole genome shotgun (WGS) entry which is preliminary data.</text>
</comment>
<reference evidence="2" key="1">
    <citation type="journal article" date="2019" name="Int. J. Syst. Evol. Microbiol.">
        <title>The Global Catalogue of Microorganisms (GCM) 10K type strain sequencing project: providing services to taxonomists for standard genome sequencing and annotation.</title>
        <authorList>
            <consortium name="The Broad Institute Genomics Platform"/>
            <consortium name="The Broad Institute Genome Sequencing Center for Infectious Disease"/>
            <person name="Wu L."/>
            <person name="Ma J."/>
        </authorList>
    </citation>
    <scope>NUCLEOTIDE SEQUENCE [LARGE SCALE GENOMIC DNA]</scope>
    <source>
        <strain evidence="2">JCM 18459</strain>
    </source>
</reference>
<dbReference type="Gene3D" id="3.40.50.150">
    <property type="entry name" value="Vaccinia Virus protein VP39"/>
    <property type="match status" value="1"/>
</dbReference>
<organism evidence="1 2">
    <name type="scientific">Nocardioides marinquilinus</name>
    <dbReference type="NCBI Taxonomy" id="1210400"/>
    <lineage>
        <taxon>Bacteria</taxon>
        <taxon>Bacillati</taxon>
        <taxon>Actinomycetota</taxon>
        <taxon>Actinomycetes</taxon>
        <taxon>Propionibacteriales</taxon>
        <taxon>Nocardioidaceae</taxon>
        <taxon>Nocardioides</taxon>
    </lineage>
</organism>
<accession>A0ABP9PI19</accession>
<dbReference type="EMBL" id="BAABKG010000001">
    <property type="protein sequence ID" value="GAA5144003.1"/>
    <property type="molecule type" value="Genomic_DNA"/>
</dbReference>
<dbReference type="SUPFAM" id="SSF53335">
    <property type="entry name" value="S-adenosyl-L-methionine-dependent methyltransferases"/>
    <property type="match status" value="1"/>
</dbReference>
<evidence type="ECO:0008006" key="3">
    <source>
        <dbReference type="Google" id="ProtNLM"/>
    </source>
</evidence>
<dbReference type="PANTHER" id="PTHR42912">
    <property type="entry name" value="METHYLTRANSFERASE"/>
    <property type="match status" value="1"/>
</dbReference>
<dbReference type="Pfam" id="PF05401">
    <property type="entry name" value="NodS"/>
    <property type="match status" value="1"/>
</dbReference>
<dbReference type="Proteomes" id="UP001500221">
    <property type="component" value="Unassembled WGS sequence"/>
</dbReference>
<dbReference type="PANTHER" id="PTHR42912:SF45">
    <property type="entry name" value="23S RRNA (GUANINE(745)-N(1))-METHYLTRANSFERASE"/>
    <property type="match status" value="1"/>
</dbReference>
<gene>
    <name evidence="1" type="ORF">GCM10023340_10750</name>
</gene>
<keyword evidence="2" id="KW-1185">Reference proteome</keyword>
<evidence type="ECO:0000313" key="2">
    <source>
        <dbReference type="Proteomes" id="UP001500221"/>
    </source>
</evidence>
<dbReference type="InterPro" id="IPR050508">
    <property type="entry name" value="Methyltransf_Superfamily"/>
</dbReference>
<evidence type="ECO:0000313" key="1">
    <source>
        <dbReference type="EMBL" id="GAA5144003.1"/>
    </source>
</evidence>
<protein>
    <recommendedName>
        <fullName evidence="3">Methyltransferase domain-containing protein</fullName>
    </recommendedName>
</protein>